<dbReference type="PROSITE" id="PS50206">
    <property type="entry name" value="RHODANESE_3"/>
    <property type="match status" value="1"/>
</dbReference>
<evidence type="ECO:0000259" key="1">
    <source>
        <dbReference type="PROSITE" id="PS50206"/>
    </source>
</evidence>
<dbReference type="SMART" id="SM00450">
    <property type="entry name" value="RHOD"/>
    <property type="match status" value="1"/>
</dbReference>
<dbReference type="InterPro" id="IPR036873">
    <property type="entry name" value="Rhodanese-like_dom_sf"/>
</dbReference>
<keyword evidence="3" id="KW-1185">Reference proteome</keyword>
<sequence length="151" mass="16463">MASLSELLGLARERAEKMNLPYAGALTPREAYRVLELAGGAARIVDVRTRAELDWVGRIPGAVEIEWNSYPGSVPNPDFELQLKKQVDNEALLMFICRSGARSHNAAMAAAAAGLAECYNVLEGFEGDKDAHGRRGKIGGWRHADLPWSQS</sequence>
<feature type="domain" description="Rhodanese" evidence="1">
    <location>
        <begin position="38"/>
        <end position="137"/>
    </location>
</feature>
<dbReference type="Gene3D" id="3.40.250.10">
    <property type="entry name" value="Rhodanese-like domain"/>
    <property type="match status" value="1"/>
</dbReference>
<dbReference type="RefSeq" id="WP_170022576.1">
    <property type="nucleotide sequence ID" value="NZ_JABCSC020000003.1"/>
</dbReference>
<dbReference type="Pfam" id="PF00581">
    <property type="entry name" value="Rhodanese"/>
    <property type="match status" value="1"/>
</dbReference>
<dbReference type="Proteomes" id="UP000778523">
    <property type="component" value="Unassembled WGS sequence"/>
</dbReference>
<evidence type="ECO:0000313" key="3">
    <source>
        <dbReference type="Proteomes" id="UP000778523"/>
    </source>
</evidence>
<dbReference type="InterPro" id="IPR001763">
    <property type="entry name" value="Rhodanese-like_dom"/>
</dbReference>
<accession>A0ABX2IHP5</accession>
<protein>
    <submittedName>
        <fullName evidence="2">Rhodanese-like domain-containing protein</fullName>
    </submittedName>
</protein>
<dbReference type="SUPFAM" id="SSF52821">
    <property type="entry name" value="Rhodanese/Cell cycle control phosphatase"/>
    <property type="match status" value="1"/>
</dbReference>
<reference evidence="2 3" key="1">
    <citation type="submission" date="2020-06" db="EMBL/GenBank/DDBJ databases">
        <title>Draft genome of Uliginosibacterium sp. IMCC34675.</title>
        <authorList>
            <person name="Song J."/>
        </authorList>
    </citation>
    <scope>NUCLEOTIDE SEQUENCE [LARGE SCALE GENOMIC DNA]</scope>
    <source>
        <strain evidence="2 3">IMCC34675</strain>
    </source>
</reference>
<proteinExistence type="predicted"/>
<comment type="caution">
    <text evidence="2">The sequence shown here is derived from an EMBL/GenBank/DDBJ whole genome shotgun (WGS) entry which is preliminary data.</text>
</comment>
<name>A0ABX2IHP5_9RHOO</name>
<dbReference type="CDD" id="cd01522">
    <property type="entry name" value="RHOD_1"/>
    <property type="match status" value="1"/>
</dbReference>
<organism evidence="2 3">
    <name type="scientific">Uliginosibacterium aquaticum</name>
    <dbReference type="NCBI Taxonomy" id="2731212"/>
    <lineage>
        <taxon>Bacteria</taxon>
        <taxon>Pseudomonadati</taxon>
        <taxon>Pseudomonadota</taxon>
        <taxon>Betaproteobacteria</taxon>
        <taxon>Rhodocyclales</taxon>
        <taxon>Zoogloeaceae</taxon>
        <taxon>Uliginosibacterium</taxon>
    </lineage>
</organism>
<dbReference type="EMBL" id="JABCSC020000003">
    <property type="protein sequence ID" value="NSL56270.1"/>
    <property type="molecule type" value="Genomic_DNA"/>
</dbReference>
<gene>
    <name evidence="2" type="ORF">HJ583_014625</name>
</gene>
<evidence type="ECO:0000313" key="2">
    <source>
        <dbReference type="EMBL" id="NSL56270.1"/>
    </source>
</evidence>